<dbReference type="PANTHER" id="PTHR21294">
    <property type="entry name" value="ELECTRON TRANSFER FLAVOPROTEIN BETA-SUBUNIT"/>
    <property type="match status" value="1"/>
</dbReference>
<dbReference type="SUPFAM" id="SSF52402">
    <property type="entry name" value="Adenine nucleotide alpha hydrolases-like"/>
    <property type="match status" value="1"/>
</dbReference>
<dbReference type="InterPro" id="IPR012255">
    <property type="entry name" value="ETF_b"/>
</dbReference>
<protein>
    <submittedName>
        <fullName evidence="6">Electron transfer flavoprotein subunit alpha</fullName>
    </submittedName>
</protein>
<evidence type="ECO:0000313" key="7">
    <source>
        <dbReference type="Proteomes" id="UP000216446"/>
    </source>
</evidence>
<name>A0A259U3Q5_9BACT</name>
<dbReference type="InParanoid" id="A0A259U3Q5"/>
<dbReference type="Gene3D" id="3.40.50.620">
    <property type="entry name" value="HUPs"/>
    <property type="match status" value="1"/>
</dbReference>
<dbReference type="AlphaFoldDB" id="A0A259U3Q5"/>
<dbReference type="RefSeq" id="WP_094550945.1">
    <property type="nucleotide sequence ID" value="NZ_MQWB01000001.1"/>
</dbReference>
<organism evidence="6 7">
    <name type="scientific">Rubricoccus marinus</name>
    <dbReference type="NCBI Taxonomy" id="716817"/>
    <lineage>
        <taxon>Bacteria</taxon>
        <taxon>Pseudomonadati</taxon>
        <taxon>Rhodothermota</taxon>
        <taxon>Rhodothermia</taxon>
        <taxon>Rhodothermales</taxon>
        <taxon>Rubricoccaceae</taxon>
        <taxon>Rubricoccus</taxon>
    </lineage>
</organism>
<accession>A0A259U3Q5</accession>
<evidence type="ECO:0000313" key="6">
    <source>
        <dbReference type="EMBL" id="OZC04458.1"/>
    </source>
</evidence>
<proteinExistence type="inferred from homology"/>
<dbReference type="EMBL" id="MQWB01000001">
    <property type="protein sequence ID" value="OZC04458.1"/>
    <property type="molecule type" value="Genomic_DNA"/>
</dbReference>
<keyword evidence="3" id="KW-0249">Electron transport</keyword>
<comment type="similarity">
    <text evidence="1">Belongs to the ETF beta-subunit/FixA family.</text>
</comment>
<reference evidence="6 7" key="1">
    <citation type="submission" date="2016-11" db="EMBL/GenBank/DDBJ databases">
        <title>Study of marine rhodopsin-containing bacteria.</title>
        <authorList>
            <person name="Yoshizawa S."/>
            <person name="Kumagai Y."/>
            <person name="Kogure K."/>
        </authorList>
    </citation>
    <scope>NUCLEOTIDE SEQUENCE [LARGE SCALE GENOMIC DNA]</scope>
    <source>
        <strain evidence="6 7">SG-29</strain>
    </source>
</reference>
<evidence type="ECO:0000256" key="2">
    <source>
        <dbReference type="ARBA" id="ARBA00022448"/>
    </source>
</evidence>
<dbReference type="FunCoup" id="A0A259U3Q5">
    <property type="interactions" value="423"/>
</dbReference>
<evidence type="ECO:0000256" key="3">
    <source>
        <dbReference type="ARBA" id="ARBA00022982"/>
    </source>
</evidence>
<keyword evidence="7" id="KW-1185">Reference proteome</keyword>
<dbReference type="PANTHER" id="PTHR21294:SF8">
    <property type="entry name" value="ELECTRON TRANSFER FLAVOPROTEIN SUBUNIT BETA"/>
    <property type="match status" value="1"/>
</dbReference>
<sequence length="248" mass="25658">MRFAVCINQVPDVAAPSQVRDGQLVLDAGRVVLDAYAASAVEAALVLKEASGGEVDVVLVGPEKASETIRKALAMGADSGTHLVTDAELDSAAVVRLLADHLRDGGHDAVLLGKQSQDTDAGLVGGMLAEALALPYVTNAVGLAQEADTLVVTRQGDKGQEVIALPTPGLVTCSNDMNDPRIPNLKGIMASKRKPVETKAVEASGVRVKTTGYANPPSREPGKTVDGDEPAAVARELVRLLADEARAI</sequence>
<dbReference type="Proteomes" id="UP000216446">
    <property type="component" value="Unassembled WGS sequence"/>
</dbReference>
<keyword evidence="2" id="KW-0813">Transport</keyword>
<feature type="region of interest" description="Disordered" evidence="4">
    <location>
        <begin position="210"/>
        <end position="230"/>
    </location>
</feature>
<dbReference type="Pfam" id="PF01012">
    <property type="entry name" value="ETF"/>
    <property type="match status" value="1"/>
</dbReference>
<evidence type="ECO:0000259" key="5">
    <source>
        <dbReference type="SMART" id="SM00893"/>
    </source>
</evidence>
<comment type="caution">
    <text evidence="6">The sequence shown here is derived from an EMBL/GenBank/DDBJ whole genome shotgun (WGS) entry which is preliminary data.</text>
</comment>
<dbReference type="InterPro" id="IPR014730">
    <property type="entry name" value="ETF_a/b_N"/>
</dbReference>
<dbReference type="GO" id="GO:0009055">
    <property type="term" value="F:electron transfer activity"/>
    <property type="evidence" value="ECO:0007669"/>
    <property type="project" value="InterPro"/>
</dbReference>
<feature type="domain" description="Electron transfer flavoprotein alpha/beta-subunit N-terminal" evidence="5">
    <location>
        <begin position="21"/>
        <end position="208"/>
    </location>
</feature>
<evidence type="ECO:0000256" key="4">
    <source>
        <dbReference type="SAM" id="MobiDB-lite"/>
    </source>
</evidence>
<gene>
    <name evidence="6" type="ORF">BSZ36_16605</name>
</gene>
<dbReference type="PIRSF" id="PIRSF000090">
    <property type="entry name" value="Beta-ETF"/>
    <property type="match status" value="1"/>
</dbReference>
<evidence type="ECO:0000256" key="1">
    <source>
        <dbReference type="ARBA" id="ARBA00007557"/>
    </source>
</evidence>
<dbReference type="InterPro" id="IPR014729">
    <property type="entry name" value="Rossmann-like_a/b/a_fold"/>
</dbReference>
<dbReference type="SMART" id="SM00893">
    <property type="entry name" value="ETF"/>
    <property type="match status" value="1"/>
</dbReference>
<dbReference type="OrthoDB" id="9804960at2"/>